<keyword evidence="3 6" id="KW-0812">Transmembrane</keyword>
<dbReference type="EMBL" id="QSFD01000001">
    <property type="protein sequence ID" value="RHA20793.1"/>
    <property type="molecule type" value="Genomic_DNA"/>
</dbReference>
<dbReference type="GO" id="GO:0006629">
    <property type="term" value="P:lipid metabolic process"/>
    <property type="evidence" value="ECO:0007669"/>
    <property type="project" value="UniProtKB-KW"/>
</dbReference>
<evidence type="ECO:0000313" key="10">
    <source>
        <dbReference type="Proteomes" id="UP000286186"/>
    </source>
</evidence>
<comment type="subcellular location">
    <subcellularLocation>
        <location evidence="1 6">Cell membrane</location>
        <topology evidence="1 6">Multi-pass membrane protein</topology>
    </subcellularLocation>
</comment>
<dbReference type="EC" id="2.3.2.3" evidence="6"/>
<evidence type="ECO:0000256" key="3">
    <source>
        <dbReference type="ARBA" id="ARBA00022692"/>
    </source>
</evidence>
<feature type="transmembrane region" description="Helical" evidence="6">
    <location>
        <begin position="134"/>
        <end position="159"/>
    </location>
</feature>
<keyword evidence="4 6" id="KW-1133">Transmembrane helix</keyword>
<dbReference type="NCBIfam" id="TIGR00374">
    <property type="entry name" value="flippase-like domain"/>
    <property type="match status" value="1"/>
</dbReference>
<feature type="transmembrane region" description="Helical" evidence="6">
    <location>
        <begin position="20"/>
        <end position="37"/>
    </location>
</feature>
<feature type="transmembrane region" description="Helical" evidence="6">
    <location>
        <begin position="328"/>
        <end position="347"/>
    </location>
</feature>
<dbReference type="GO" id="GO:0050071">
    <property type="term" value="F:phosphatidylglycerol lysyltransferase activity"/>
    <property type="evidence" value="ECO:0007669"/>
    <property type="project" value="UniProtKB-EC"/>
</dbReference>
<evidence type="ECO:0000256" key="1">
    <source>
        <dbReference type="ARBA" id="ARBA00004651"/>
    </source>
</evidence>
<evidence type="ECO:0000256" key="6">
    <source>
        <dbReference type="RuleBase" id="RU363042"/>
    </source>
</evidence>
<dbReference type="AlphaFoldDB" id="A0A413RDE1"/>
<name>A0A413RDE1_9FIRM</name>
<evidence type="ECO:0000256" key="4">
    <source>
        <dbReference type="ARBA" id="ARBA00022989"/>
    </source>
</evidence>
<reference evidence="9 10" key="1">
    <citation type="submission" date="2018-08" db="EMBL/GenBank/DDBJ databases">
        <title>A genome reference for cultivated species of the human gut microbiota.</title>
        <authorList>
            <person name="Zou Y."/>
            <person name="Xue W."/>
            <person name="Luo G."/>
        </authorList>
    </citation>
    <scope>NUCLEOTIDE SEQUENCE [LARGE SCALE GENOMIC DNA]</scope>
    <source>
        <strain evidence="8 10">AM23-22</strain>
        <strain evidence="7 9">AM44-11BH</strain>
    </source>
</reference>
<keyword evidence="6" id="KW-0808">Transferase</keyword>
<comment type="function">
    <text evidence="6">Catalyzes the transfer of a lysyl group from L-lysyl-tRNA(Lys) to membrane-bound phosphatidylglycerol (PG), which produces lysylphosphatidylglycerol (LPG), a major component of the bacterial membrane with a positive net charge. LPG synthesis contributes to bacterial virulence as it is involved in the resistance mechanism against cationic antimicrobial peptides (CAMP) produces by the host's immune system (defensins, cathelicidins) and by the competing microorganisms.</text>
</comment>
<evidence type="ECO:0000313" key="7">
    <source>
        <dbReference type="EMBL" id="RHA20793.1"/>
    </source>
</evidence>
<protein>
    <recommendedName>
        <fullName evidence="6">Phosphatidylglycerol lysyltransferase</fullName>
        <ecNumber evidence="6">2.3.2.3</ecNumber>
    </recommendedName>
    <alternativeName>
        <fullName evidence="6">Lysylphosphatidylglycerol synthase</fullName>
    </alternativeName>
</protein>
<dbReference type="Proteomes" id="UP000286186">
    <property type="component" value="Unassembled WGS sequence"/>
</dbReference>
<keyword evidence="6" id="KW-0046">Antibiotic resistance</keyword>
<evidence type="ECO:0000313" key="8">
    <source>
        <dbReference type="EMBL" id="RHF89311.1"/>
    </source>
</evidence>
<dbReference type="GO" id="GO:0046677">
    <property type="term" value="P:response to antibiotic"/>
    <property type="evidence" value="ECO:0007669"/>
    <property type="project" value="UniProtKB-KW"/>
</dbReference>
<comment type="catalytic activity">
    <reaction evidence="6">
        <text>L-lysyl-tRNA(Lys) + a 1,2-diacyl-sn-glycero-3-phospho-(1'-sn-glycerol) = a 1,2-diacyl-sn-glycero-3-phospho-1'-(3'-O-L-lysyl)-sn-glycerol + tRNA(Lys)</text>
        <dbReference type="Rhea" id="RHEA:10668"/>
        <dbReference type="Rhea" id="RHEA-COMP:9696"/>
        <dbReference type="Rhea" id="RHEA-COMP:9697"/>
        <dbReference type="ChEBI" id="CHEBI:64716"/>
        <dbReference type="ChEBI" id="CHEBI:75792"/>
        <dbReference type="ChEBI" id="CHEBI:78442"/>
        <dbReference type="ChEBI" id="CHEBI:78529"/>
        <dbReference type="EC" id="2.3.2.3"/>
    </reaction>
</comment>
<feature type="transmembrane region" description="Helical" evidence="6">
    <location>
        <begin position="171"/>
        <end position="192"/>
    </location>
</feature>
<dbReference type="PANTHER" id="PTHR37693:SF1">
    <property type="entry name" value="INTEGRAL MEMBRANE PROTEIN"/>
    <property type="match status" value="1"/>
</dbReference>
<gene>
    <name evidence="6" type="primary">mprF</name>
    <name evidence="8" type="ORF">DW652_05900</name>
    <name evidence="7" type="ORF">DW944_01085</name>
</gene>
<dbReference type="Proteomes" id="UP000284779">
    <property type="component" value="Unassembled WGS sequence"/>
</dbReference>
<evidence type="ECO:0000256" key="2">
    <source>
        <dbReference type="ARBA" id="ARBA00022475"/>
    </source>
</evidence>
<dbReference type="EMBL" id="QRHR01000004">
    <property type="protein sequence ID" value="RHF89311.1"/>
    <property type="molecule type" value="Genomic_DNA"/>
</dbReference>
<organism evidence="7 9">
    <name type="scientific">Eubacterium ventriosum</name>
    <dbReference type="NCBI Taxonomy" id="39496"/>
    <lineage>
        <taxon>Bacteria</taxon>
        <taxon>Bacillati</taxon>
        <taxon>Bacillota</taxon>
        <taxon>Clostridia</taxon>
        <taxon>Eubacteriales</taxon>
        <taxon>Eubacteriaceae</taxon>
        <taxon>Eubacterium</taxon>
    </lineage>
</organism>
<proteinExistence type="inferred from homology"/>
<dbReference type="GO" id="GO:0005886">
    <property type="term" value="C:plasma membrane"/>
    <property type="evidence" value="ECO:0007669"/>
    <property type="project" value="UniProtKB-SubCell"/>
</dbReference>
<accession>A0A413RDE1</accession>
<dbReference type="InterPro" id="IPR022791">
    <property type="entry name" value="L-PG_synthase/AglD"/>
</dbReference>
<comment type="caution">
    <text evidence="7">The sequence shown here is derived from an EMBL/GenBank/DDBJ whole genome shotgun (WGS) entry which is preliminary data.</text>
</comment>
<keyword evidence="6" id="KW-0443">Lipid metabolism</keyword>
<comment type="similarity">
    <text evidence="6">Belongs to the LPG synthase family.</text>
</comment>
<dbReference type="Pfam" id="PF03706">
    <property type="entry name" value="LPG_synthase_TM"/>
    <property type="match status" value="1"/>
</dbReference>
<evidence type="ECO:0000313" key="9">
    <source>
        <dbReference type="Proteomes" id="UP000284779"/>
    </source>
</evidence>
<keyword evidence="9" id="KW-1185">Reference proteome</keyword>
<keyword evidence="5 6" id="KW-0472">Membrane</keyword>
<feature type="transmembrane region" description="Helical" evidence="6">
    <location>
        <begin position="286"/>
        <end position="308"/>
    </location>
</feature>
<dbReference type="PANTHER" id="PTHR37693">
    <property type="entry name" value="PHOSPHATIDYLGLYCEROL LYSYLTRANSFERASE"/>
    <property type="match status" value="1"/>
</dbReference>
<feature type="transmembrane region" description="Helical" evidence="6">
    <location>
        <begin position="57"/>
        <end position="82"/>
    </location>
</feature>
<keyword evidence="2" id="KW-1003">Cell membrane</keyword>
<sequence>MRFRVERLGRILKSNKKQIIWSLIFIALIVLTVWVIVKQNESFSIEGFINYVSAAKWQWIALAFLCMVGFIVFEGLAVLQLCKAFGYKEKVKRGIVYSAVDIYFSAITPSATGGQPASAMCMMQDGIPGAVTTIVLLLNLTLYTIAIIVIGAVCFIFNFDMFRHFSIWSKYMILIGCVVQFVLLTVFLLLVYKEKIVTKIANTGMKILHKLHLMKNIEKRQAHLVEVERQYKECAAAIKNNKVAVFKAFIFNLLQRISLICVSVCVYMGVEGNIKRAFDVFSAQGYVVLGSNSVPIPGAVGAADYLFIDGFGGILKDPVSIELLSRGISFYCCIIICGIITLGIYCTKAWKGMKQKKKC</sequence>
<evidence type="ECO:0000256" key="5">
    <source>
        <dbReference type="ARBA" id="ARBA00023136"/>
    </source>
</evidence>